<reference evidence="1" key="1">
    <citation type="submission" date="2020-05" db="EMBL/GenBank/DDBJ databases">
        <title>Large-scale comparative analyses of tick genomes elucidate their genetic diversity and vector capacities.</title>
        <authorList>
            <person name="Jia N."/>
            <person name="Wang J."/>
            <person name="Shi W."/>
            <person name="Du L."/>
            <person name="Sun Y."/>
            <person name="Zhan W."/>
            <person name="Jiang J."/>
            <person name="Wang Q."/>
            <person name="Zhang B."/>
            <person name="Ji P."/>
            <person name="Sakyi L.B."/>
            <person name="Cui X."/>
            <person name="Yuan T."/>
            <person name="Jiang B."/>
            <person name="Yang W."/>
            <person name="Lam T.T.-Y."/>
            <person name="Chang Q."/>
            <person name="Ding S."/>
            <person name="Wang X."/>
            <person name="Zhu J."/>
            <person name="Ruan X."/>
            <person name="Zhao L."/>
            <person name="Wei J."/>
            <person name="Que T."/>
            <person name="Du C."/>
            <person name="Cheng J."/>
            <person name="Dai P."/>
            <person name="Han X."/>
            <person name="Huang E."/>
            <person name="Gao Y."/>
            <person name="Liu J."/>
            <person name="Shao H."/>
            <person name="Ye R."/>
            <person name="Li L."/>
            <person name="Wei W."/>
            <person name="Wang X."/>
            <person name="Wang C."/>
            <person name="Yang T."/>
            <person name="Huo Q."/>
            <person name="Li W."/>
            <person name="Guo W."/>
            <person name="Chen H."/>
            <person name="Zhou L."/>
            <person name="Ni X."/>
            <person name="Tian J."/>
            <person name="Zhou Y."/>
            <person name="Sheng Y."/>
            <person name="Liu T."/>
            <person name="Pan Y."/>
            <person name="Xia L."/>
            <person name="Li J."/>
            <person name="Zhao F."/>
            <person name="Cao W."/>
        </authorList>
    </citation>
    <scope>NUCLEOTIDE SEQUENCE</scope>
    <source>
        <strain evidence="1">Hyas-2018</strain>
    </source>
</reference>
<proteinExistence type="predicted"/>
<accession>A0ACB7RNN9</accession>
<keyword evidence="2" id="KW-1185">Reference proteome</keyword>
<dbReference type="EMBL" id="CM023488">
    <property type="protein sequence ID" value="KAH6923426.1"/>
    <property type="molecule type" value="Genomic_DNA"/>
</dbReference>
<evidence type="ECO:0000313" key="2">
    <source>
        <dbReference type="Proteomes" id="UP000821845"/>
    </source>
</evidence>
<protein>
    <submittedName>
        <fullName evidence="1">Uncharacterized protein</fullName>
    </submittedName>
</protein>
<comment type="caution">
    <text evidence="1">The sequence shown here is derived from an EMBL/GenBank/DDBJ whole genome shotgun (WGS) entry which is preliminary data.</text>
</comment>
<gene>
    <name evidence="1" type="ORF">HPB50_001065</name>
</gene>
<sequence>MFVGRPLNSSRTRHELLRVLTLSTDLPLTSLKVSIADLHEMMQSMPALVTLCTDSYDIRLFVGHFHPRVRVAWTACTVCAAEFPRMDAEQAEMWRKVYMRDMLLNGDS</sequence>
<organism evidence="1 2">
    <name type="scientific">Hyalomma asiaticum</name>
    <name type="common">Tick</name>
    <dbReference type="NCBI Taxonomy" id="266040"/>
    <lineage>
        <taxon>Eukaryota</taxon>
        <taxon>Metazoa</taxon>
        <taxon>Ecdysozoa</taxon>
        <taxon>Arthropoda</taxon>
        <taxon>Chelicerata</taxon>
        <taxon>Arachnida</taxon>
        <taxon>Acari</taxon>
        <taxon>Parasitiformes</taxon>
        <taxon>Ixodida</taxon>
        <taxon>Ixodoidea</taxon>
        <taxon>Ixodidae</taxon>
        <taxon>Hyalomminae</taxon>
        <taxon>Hyalomma</taxon>
    </lineage>
</organism>
<evidence type="ECO:0000313" key="1">
    <source>
        <dbReference type="EMBL" id="KAH6923426.1"/>
    </source>
</evidence>
<name>A0ACB7RNN9_HYAAI</name>
<dbReference type="Proteomes" id="UP000821845">
    <property type="component" value="Chromosome 8"/>
</dbReference>